<dbReference type="Proteomes" id="UP001152531">
    <property type="component" value="Unassembled WGS sequence"/>
</dbReference>
<organism evidence="1 2">
    <name type="scientific">[Candida] jaroonii</name>
    <dbReference type="NCBI Taxonomy" id="467808"/>
    <lineage>
        <taxon>Eukaryota</taxon>
        <taxon>Fungi</taxon>
        <taxon>Dikarya</taxon>
        <taxon>Ascomycota</taxon>
        <taxon>Saccharomycotina</taxon>
        <taxon>Pichiomycetes</taxon>
        <taxon>Debaryomycetaceae</taxon>
        <taxon>Yamadazyma</taxon>
    </lineage>
</organism>
<comment type="caution">
    <text evidence="1">The sequence shown here is derived from an EMBL/GenBank/DDBJ whole genome shotgun (WGS) entry which is preliminary data.</text>
</comment>
<proteinExistence type="predicted"/>
<keyword evidence="2" id="KW-1185">Reference proteome</keyword>
<evidence type="ECO:0000313" key="2">
    <source>
        <dbReference type="Proteomes" id="UP001152531"/>
    </source>
</evidence>
<reference evidence="1" key="1">
    <citation type="submission" date="2022-06" db="EMBL/GenBank/DDBJ databases">
        <authorList>
            <person name="Legras J.-L."/>
            <person name="Devillers H."/>
            <person name="Grondin C."/>
        </authorList>
    </citation>
    <scope>NUCLEOTIDE SEQUENCE</scope>
    <source>
        <strain evidence="1">CLIB 1444</strain>
    </source>
</reference>
<accession>A0ACA9YCL3</accession>
<gene>
    <name evidence="1" type="ORF">CLIB1444_10S01860</name>
</gene>
<name>A0ACA9YCL3_9ASCO</name>
<protein>
    <submittedName>
        <fullName evidence="1">Uncharacterized protein</fullName>
    </submittedName>
</protein>
<dbReference type="EMBL" id="CALSDN010000010">
    <property type="protein sequence ID" value="CAH6722588.1"/>
    <property type="molecule type" value="Genomic_DNA"/>
</dbReference>
<evidence type="ECO:0000313" key="1">
    <source>
        <dbReference type="EMBL" id="CAH6722588.1"/>
    </source>
</evidence>
<sequence>MPTLQHYLERIEQSSGTIGSLEFDSPGIFTNAMTKISGITEILQDRDAKARSLYKISKPIGNKTSYGRVSEMILERVDGKSTFVIDDQNDYLDPETNNYGKRVAAKVPQLIDLSQQQTKSESDFSSSPTRTSINHKSGEIQNLYDELTTLMNQLPNEQGSHQLDEARELKPKYESLIDEITEFEKEIGDDSHDQDIIDEFSNLDADIMREEEEIKQIEAELKSFAS</sequence>